<dbReference type="InterPro" id="IPR049046">
    <property type="entry name" value="Beta-AFase-like_GH127_middle"/>
</dbReference>
<accession>W0EVM0</accession>
<name>W0EVM0_9BACT</name>
<dbReference type="eggNOG" id="COG3533">
    <property type="taxonomic scope" value="Bacteria"/>
</dbReference>
<dbReference type="InterPro" id="IPR012878">
    <property type="entry name" value="Beta-AFase-like_GH127_cat"/>
</dbReference>
<feature type="domain" description="Non-reducing end beta-L-arabinofuranosidase-like GH127 C-terminal" evidence="4">
    <location>
        <begin position="516"/>
        <end position="604"/>
    </location>
</feature>
<dbReference type="Pfam" id="PF07944">
    <property type="entry name" value="Beta-AFase-like_GH127_cat"/>
    <property type="match status" value="1"/>
</dbReference>
<dbReference type="GO" id="GO:0005975">
    <property type="term" value="P:carbohydrate metabolic process"/>
    <property type="evidence" value="ECO:0007669"/>
    <property type="project" value="InterPro"/>
</dbReference>
<evidence type="ECO:0008006" key="7">
    <source>
        <dbReference type="Google" id="ProtNLM"/>
    </source>
</evidence>
<feature type="chain" id="PRO_5004788221" description="Glycoside hydrolase family 127 protein" evidence="1">
    <location>
        <begin position="19"/>
        <end position="608"/>
    </location>
</feature>
<dbReference type="STRING" id="880074.BARVI_10630"/>
<dbReference type="AlphaFoldDB" id="W0EVM0"/>
<proteinExistence type="predicted"/>
<evidence type="ECO:0000256" key="1">
    <source>
        <dbReference type="SAM" id="SignalP"/>
    </source>
</evidence>
<evidence type="ECO:0000259" key="3">
    <source>
        <dbReference type="Pfam" id="PF20736"/>
    </source>
</evidence>
<sequence length="608" mass="68561">MKHFVIASALLVAFTAQADRHMSQIDNIDFSHVSICDSFWSPRLDDLANKTIPHCIDQIENKTLRMSNFINAAKGHGEHSGLCYDDSDVYKAMEGMAYSLINNPDSIIERKLETWINMIADAQWDDGYLNTYYTIVAPTPRWTDMIMHEMYCGGHLFEAAVAYYSATGKQSFLNVAKRFADHMMQTFGPDKRHWVPGHEEVELALVRLADATGDKKYLDFAHWLLEERGHGYGSHGNGAPWGTEYCQDDKPVREITDITGHAVRAMYLFCGMADVAAKKADRTYLDALQLVWEDVTERNMYVTGGIGSSVHNEGFTEDYDLPNREAYCETCASVGLIMWASRMNRLFGDAGYIDVLERTMYNAALAGVQLGGEKFFYVNPLESDGSHHRQEWYGTACCPSNISRFLPSMGNYIYGIDKDNIYVNLFIGNKTEIDVDSVPVHMSISGGYPFAGDVKITVKPEGSLPRNIKLRIPGWCDEYALKINGENRKFTKQNGYVTIPVDKMGADIELSMAMPVNIMAADPKVKENLCKRAVMRGPLVYCMEECDNPCYDAATINHDSEFCVEDGEGLLRNFKILKTNEGNITFIPYFAWDNRKPGKMKVWVDLGK</sequence>
<gene>
    <name evidence="5" type="ORF">BARVI_10630</name>
</gene>
<feature type="domain" description="Non-reducing end beta-L-arabinofuranosidase-like GH127 middle" evidence="3">
    <location>
        <begin position="421"/>
        <end position="514"/>
    </location>
</feature>
<dbReference type="InterPro" id="IPR049049">
    <property type="entry name" value="Beta-AFase-like_GH127_C"/>
</dbReference>
<feature type="signal peptide" evidence="1">
    <location>
        <begin position="1"/>
        <end position="18"/>
    </location>
</feature>
<dbReference type="GeneID" id="90529845"/>
<evidence type="ECO:0000259" key="4">
    <source>
        <dbReference type="Pfam" id="PF20737"/>
    </source>
</evidence>
<evidence type="ECO:0000313" key="5">
    <source>
        <dbReference type="EMBL" id="AHF13126.1"/>
    </source>
</evidence>
<dbReference type="InterPro" id="IPR049174">
    <property type="entry name" value="Beta-AFase-like"/>
</dbReference>
<dbReference type="InterPro" id="IPR008928">
    <property type="entry name" value="6-hairpin_glycosidase_sf"/>
</dbReference>
<reference evidence="5 6" key="1">
    <citation type="submission" date="2013-12" db="EMBL/GenBank/DDBJ databases">
        <authorList>
            <consortium name="DOE Joint Genome Institute"/>
            <person name="Eisen J."/>
            <person name="Huntemann M."/>
            <person name="Han J."/>
            <person name="Chen A."/>
            <person name="Kyrpides N."/>
            <person name="Mavromatis K."/>
            <person name="Markowitz V."/>
            <person name="Palaniappan K."/>
            <person name="Ivanova N."/>
            <person name="Schaumberg A."/>
            <person name="Pati A."/>
            <person name="Liolios K."/>
            <person name="Nordberg H.P."/>
            <person name="Cantor M.N."/>
            <person name="Hua S.X."/>
            <person name="Woyke T."/>
        </authorList>
    </citation>
    <scope>NUCLEOTIDE SEQUENCE [LARGE SCALE GENOMIC DNA]</scope>
    <source>
        <strain evidence="6">DSM 18177</strain>
    </source>
</reference>
<dbReference type="PANTHER" id="PTHR43465:SF2">
    <property type="entry name" value="DUF1680 DOMAIN PROTEIN (AFU_ORTHOLOGUE AFUA_1G08910)"/>
    <property type="match status" value="1"/>
</dbReference>
<dbReference type="PANTHER" id="PTHR43465">
    <property type="entry name" value="DUF1680 DOMAIN PROTEIN (AFU_ORTHOLOGUE AFUA_1G08910)"/>
    <property type="match status" value="1"/>
</dbReference>
<dbReference type="Proteomes" id="UP000018901">
    <property type="component" value="Chromosome"/>
</dbReference>
<dbReference type="EMBL" id="CP007034">
    <property type="protein sequence ID" value="AHF13126.1"/>
    <property type="molecule type" value="Genomic_DNA"/>
</dbReference>
<evidence type="ECO:0000313" key="6">
    <source>
        <dbReference type="Proteomes" id="UP000018901"/>
    </source>
</evidence>
<dbReference type="Pfam" id="PF20736">
    <property type="entry name" value="Glyco_hydro127M"/>
    <property type="match status" value="1"/>
</dbReference>
<dbReference type="SUPFAM" id="SSF48208">
    <property type="entry name" value="Six-hairpin glycosidases"/>
    <property type="match status" value="1"/>
</dbReference>
<dbReference type="KEGG" id="bvs:BARVI_10630"/>
<dbReference type="PATRIC" id="fig|880074.11.peg.2204"/>
<evidence type="ECO:0000259" key="2">
    <source>
        <dbReference type="Pfam" id="PF07944"/>
    </source>
</evidence>
<dbReference type="RefSeq" id="WP_025279179.1">
    <property type="nucleotide sequence ID" value="NZ_CP007034.1"/>
</dbReference>
<keyword evidence="6" id="KW-1185">Reference proteome</keyword>
<organism evidence="5 6">
    <name type="scientific">Barnesiella viscericola DSM 18177</name>
    <dbReference type="NCBI Taxonomy" id="880074"/>
    <lineage>
        <taxon>Bacteria</taxon>
        <taxon>Pseudomonadati</taxon>
        <taxon>Bacteroidota</taxon>
        <taxon>Bacteroidia</taxon>
        <taxon>Bacteroidales</taxon>
        <taxon>Barnesiellaceae</taxon>
        <taxon>Barnesiella</taxon>
    </lineage>
</organism>
<keyword evidence="1" id="KW-0732">Signal</keyword>
<dbReference type="Pfam" id="PF20737">
    <property type="entry name" value="Glyco_hydro127C"/>
    <property type="match status" value="1"/>
</dbReference>
<protein>
    <recommendedName>
        <fullName evidence="7">Glycoside hydrolase family 127 protein</fullName>
    </recommendedName>
</protein>
<dbReference type="HOGENOM" id="CLU_013148_1_0_10"/>
<feature type="domain" description="Non-reducing end beta-L-arabinofuranosidase-like GH127 catalytic" evidence="2">
    <location>
        <begin position="32"/>
        <end position="410"/>
    </location>
</feature>